<dbReference type="SUPFAM" id="SSF52096">
    <property type="entry name" value="ClpP/crotonase"/>
    <property type="match status" value="1"/>
</dbReference>
<evidence type="ECO:0000313" key="3">
    <source>
        <dbReference type="Proteomes" id="UP001155144"/>
    </source>
</evidence>
<feature type="domain" description="Tail specific protease" evidence="1">
    <location>
        <begin position="556"/>
        <end position="758"/>
    </location>
</feature>
<dbReference type="Gene3D" id="2.60.120.260">
    <property type="entry name" value="Galactose-binding domain-like"/>
    <property type="match status" value="1"/>
</dbReference>
<organism evidence="2 3">
    <name type="scientific">Salinibacter ruber</name>
    <dbReference type="NCBI Taxonomy" id="146919"/>
    <lineage>
        <taxon>Bacteria</taxon>
        <taxon>Pseudomonadati</taxon>
        <taxon>Rhodothermota</taxon>
        <taxon>Rhodothermia</taxon>
        <taxon>Rhodothermales</taxon>
        <taxon>Salinibacteraceae</taxon>
        <taxon>Salinibacter</taxon>
    </lineage>
</organism>
<dbReference type="InterPro" id="IPR005151">
    <property type="entry name" value="Tail-specific_protease"/>
</dbReference>
<dbReference type="RefSeq" id="WP_259040110.1">
    <property type="nucleotide sequence ID" value="NZ_JANUBL010000003.1"/>
</dbReference>
<sequence>MRRSTLVAAGLVLLAGAAALTYTYRDTLGLTDPPRGEQVENLRAFATLYGYVRYFHPSDAAANTDWDAFAIHGVRQAKNAANRAELRAELEVLFEPIAPTIQLYRTGNEPPTPADVLAPSDTAGLNLVAWQHQGIGLEGNLVSPYRSIRLNRVSNTLGDTGTDEQQRRAPAAQILRILDAVPYAGQQVKVRAAVKTRGDASHAHLSLSPLRTIQSDFLDEGASRPITSQDWSVRERTREVASARGLVIGAFVDGNGTAWLDNVELLTRDSPQDEWTSVALNNPGFESAKTGERPIGWTTGKGIASYTSVTAETAHDGDQSLKLESPLPSQVRLFPERPSPGEVVNKPLGRGLSVQLPLTLNSRKGQTLRPADAPSPSALRDSLSHVETPILKTTSSLRLAGVTIAWNVFQHFYPYFGAVDVDWDAVLTRTFRRALADDTSTTEFLQTLRRMVAQLEDGHGRVHHSQESSSSGLPVRFGRIGDEIVVVDTAGHLDRTLCPDVGDVVVSIGGRSPEQRLQERKRYISGSPQWTEGRALQKLGRGDPESSVSLTVRRGGTGKTCEITRSDRRIRWRQLRLDNRPNTVDTLRTGVRYVDLTRAEWPTLRQHLGELTDADGVVFDLRGYPTGGARKLLPHLSGDTLQSARFQVPQLIYPDQKNLVGYDASGRWTLPPEEPQITGDVAFLTGPGAISYAESIMGIVGHYDLGTIVGQPTAGTNGNVNPFELPGGYKVWWTGMRVRKHDGSQHHLVGIRPDIEAERTIEGVRNGRDEMLEKALEVLRSSKQDSSSERGATASN</sequence>
<dbReference type="InterPro" id="IPR029045">
    <property type="entry name" value="ClpP/crotonase-like_dom_sf"/>
</dbReference>
<dbReference type="GO" id="GO:0030288">
    <property type="term" value="C:outer membrane-bounded periplasmic space"/>
    <property type="evidence" value="ECO:0007669"/>
    <property type="project" value="TreeGrafter"/>
</dbReference>
<evidence type="ECO:0000313" key="2">
    <source>
        <dbReference type="EMBL" id="MCS4121950.1"/>
    </source>
</evidence>
<proteinExistence type="predicted"/>
<reference evidence="2" key="1">
    <citation type="submission" date="2022-08" db="EMBL/GenBank/DDBJ databases">
        <title>Genomic Encyclopedia of Type Strains, Phase V (KMG-V): Genome sequencing to study the core and pangenomes of soil and plant-associated prokaryotes.</title>
        <authorList>
            <person name="Whitman W."/>
        </authorList>
    </citation>
    <scope>NUCLEOTIDE SEQUENCE</scope>
    <source>
        <strain evidence="2">SP3026</strain>
    </source>
</reference>
<accession>A0A9X2V633</accession>
<dbReference type="Gene3D" id="3.30.750.44">
    <property type="match status" value="1"/>
</dbReference>
<dbReference type="Gene3D" id="3.90.226.10">
    <property type="entry name" value="2-enoyl-CoA Hydratase, Chain A, domain 1"/>
    <property type="match status" value="1"/>
</dbReference>
<gene>
    <name evidence="2" type="ORF">GGP45_002303</name>
</gene>
<comment type="caution">
    <text evidence="2">The sequence shown here is derived from an EMBL/GenBank/DDBJ whole genome shotgun (WGS) entry which is preliminary data.</text>
</comment>
<keyword evidence="2" id="KW-0378">Hydrolase</keyword>
<dbReference type="GO" id="GO:0004175">
    <property type="term" value="F:endopeptidase activity"/>
    <property type="evidence" value="ECO:0007669"/>
    <property type="project" value="TreeGrafter"/>
</dbReference>
<protein>
    <submittedName>
        <fullName evidence="2">C-terminal processing protease CtpA/Prc</fullName>
    </submittedName>
</protein>
<dbReference type="PANTHER" id="PTHR32060:SF22">
    <property type="entry name" value="CARBOXYL-TERMINAL-PROCESSING PEPTIDASE 3, CHLOROPLASTIC"/>
    <property type="match status" value="1"/>
</dbReference>
<name>A0A9X2V633_9BACT</name>
<dbReference type="Proteomes" id="UP001155144">
    <property type="component" value="Unassembled WGS sequence"/>
</dbReference>
<dbReference type="GO" id="GO:0006508">
    <property type="term" value="P:proteolysis"/>
    <property type="evidence" value="ECO:0007669"/>
    <property type="project" value="UniProtKB-KW"/>
</dbReference>
<dbReference type="PANTHER" id="PTHR32060">
    <property type="entry name" value="TAIL-SPECIFIC PROTEASE"/>
    <property type="match status" value="1"/>
</dbReference>
<dbReference type="GO" id="GO:0007165">
    <property type="term" value="P:signal transduction"/>
    <property type="evidence" value="ECO:0007669"/>
    <property type="project" value="TreeGrafter"/>
</dbReference>
<dbReference type="EMBL" id="JANUBL010000003">
    <property type="protein sequence ID" value="MCS4121950.1"/>
    <property type="molecule type" value="Genomic_DNA"/>
</dbReference>
<keyword evidence="2" id="KW-0645">Protease</keyword>
<dbReference type="GO" id="GO:0008236">
    <property type="term" value="F:serine-type peptidase activity"/>
    <property type="evidence" value="ECO:0007669"/>
    <property type="project" value="InterPro"/>
</dbReference>
<dbReference type="AlphaFoldDB" id="A0A9X2V633"/>
<dbReference type="Pfam" id="PF03572">
    <property type="entry name" value="Peptidase_S41"/>
    <property type="match status" value="1"/>
</dbReference>
<dbReference type="SMART" id="SM00245">
    <property type="entry name" value="TSPc"/>
    <property type="match status" value="1"/>
</dbReference>
<evidence type="ECO:0000259" key="1">
    <source>
        <dbReference type="SMART" id="SM00245"/>
    </source>
</evidence>